<keyword evidence="2" id="KW-1185">Reference proteome</keyword>
<proteinExistence type="predicted"/>
<accession>A0AAD9WI27</accession>
<gene>
    <name evidence="1" type="ORF">EUGRSUZ_L03645</name>
</gene>
<protein>
    <submittedName>
        <fullName evidence="1">Uncharacterized protein</fullName>
    </submittedName>
</protein>
<reference evidence="1 2" key="1">
    <citation type="journal article" date="2014" name="Nature">
        <title>The genome of Eucalyptus grandis.</title>
        <authorList>
            <person name="Myburg A.A."/>
            <person name="Grattapaglia D."/>
            <person name="Tuskan G.A."/>
            <person name="Hellsten U."/>
            <person name="Hayes R.D."/>
            <person name="Grimwood J."/>
            <person name="Jenkins J."/>
            <person name="Lindquist E."/>
            <person name="Tice H."/>
            <person name="Bauer D."/>
            <person name="Goodstein D.M."/>
            <person name="Dubchak I."/>
            <person name="Poliakov A."/>
            <person name="Mizrachi E."/>
            <person name="Kullan A.R."/>
            <person name="Hussey S.G."/>
            <person name="Pinard D."/>
            <person name="van der Merwe K."/>
            <person name="Singh P."/>
            <person name="van Jaarsveld I."/>
            <person name="Silva-Junior O.B."/>
            <person name="Togawa R.C."/>
            <person name="Pappas M.R."/>
            <person name="Faria D.A."/>
            <person name="Sansaloni C.P."/>
            <person name="Petroli C.D."/>
            <person name="Yang X."/>
            <person name="Ranjan P."/>
            <person name="Tschaplinski T.J."/>
            <person name="Ye C.Y."/>
            <person name="Li T."/>
            <person name="Sterck L."/>
            <person name="Vanneste K."/>
            <person name="Murat F."/>
            <person name="Soler M."/>
            <person name="Clemente H.S."/>
            <person name="Saidi N."/>
            <person name="Cassan-Wang H."/>
            <person name="Dunand C."/>
            <person name="Hefer C.A."/>
            <person name="Bornberg-Bauer E."/>
            <person name="Kersting A.R."/>
            <person name="Vining K."/>
            <person name="Amarasinghe V."/>
            <person name="Ranik M."/>
            <person name="Naithani S."/>
            <person name="Elser J."/>
            <person name="Boyd A.E."/>
            <person name="Liston A."/>
            <person name="Spatafora J.W."/>
            <person name="Dharmwardhana P."/>
            <person name="Raja R."/>
            <person name="Sullivan C."/>
            <person name="Romanel E."/>
            <person name="Alves-Ferreira M."/>
            <person name="Kulheim C."/>
            <person name="Foley W."/>
            <person name="Carocha V."/>
            <person name="Paiva J."/>
            <person name="Kudrna D."/>
            <person name="Brommonschenkel S.H."/>
            <person name="Pasquali G."/>
            <person name="Byrne M."/>
            <person name="Rigault P."/>
            <person name="Tibbits J."/>
            <person name="Spokevicius A."/>
            <person name="Jones R.C."/>
            <person name="Steane D.A."/>
            <person name="Vaillancourt R.E."/>
            <person name="Potts B.M."/>
            <person name="Joubert F."/>
            <person name="Barry K."/>
            <person name="Pappas G.J."/>
            <person name="Strauss S.H."/>
            <person name="Jaiswal P."/>
            <person name="Grima-Pettenati J."/>
            <person name="Salse J."/>
            <person name="Van de Peer Y."/>
            <person name="Rokhsar D.S."/>
            <person name="Schmutz J."/>
        </authorList>
    </citation>
    <scope>NUCLEOTIDE SEQUENCE [LARGE SCALE GENOMIC DNA]</scope>
    <source>
        <strain evidence="2">cv. BRASUZ1</strain>
        <tissue evidence="1">Leaf extractions</tissue>
    </source>
</reference>
<dbReference type="EMBL" id="MU852196">
    <property type="protein sequence ID" value="KAK2630960.1"/>
    <property type="molecule type" value="Genomic_DNA"/>
</dbReference>
<organism evidence="1 2">
    <name type="scientific">Eucalyptus grandis</name>
    <name type="common">Flooded gum</name>
    <dbReference type="NCBI Taxonomy" id="71139"/>
    <lineage>
        <taxon>Eukaryota</taxon>
        <taxon>Viridiplantae</taxon>
        <taxon>Streptophyta</taxon>
        <taxon>Embryophyta</taxon>
        <taxon>Tracheophyta</taxon>
        <taxon>Spermatophyta</taxon>
        <taxon>Magnoliopsida</taxon>
        <taxon>eudicotyledons</taxon>
        <taxon>Gunneridae</taxon>
        <taxon>Pentapetalae</taxon>
        <taxon>rosids</taxon>
        <taxon>malvids</taxon>
        <taxon>Myrtales</taxon>
        <taxon>Myrtaceae</taxon>
        <taxon>Myrtoideae</taxon>
        <taxon>Eucalypteae</taxon>
        <taxon>Eucalyptus</taxon>
    </lineage>
</organism>
<dbReference type="AlphaFoldDB" id="A0AAD9WI27"/>
<comment type="caution">
    <text evidence="1">The sequence shown here is derived from an EMBL/GenBank/DDBJ whole genome shotgun (WGS) entry which is preliminary data.</text>
</comment>
<dbReference type="Proteomes" id="UP000030711">
    <property type="component" value="Unassembled WGS sequence"/>
</dbReference>
<evidence type="ECO:0000313" key="2">
    <source>
        <dbReference type="Proteomes" id="UP000030711"/>
    </source>
</evidence>
<evidence type="ECO:0000313" key="1">
    <source>
        <dbReference type="EMBL" id="KAK2630960.1"/>
    </source>
</evidence>
<sequence>MFGHGLVDGGHLGLGVEAGDDGVEAGGEAEVVHLLGALADGVLGVDAGAVHVALLDRLLHLELLRLLLLLALARLPLQRLGGELEVHDLVQQLLRVPHGSGSTGSDRSRVCAERFEERERGRDWM</sequence>
<name>A0AAD9WI27_EUCGR</name>